<accession>A0A372IKS9</accession>
<dbReference type="InterPro" id="IPR018644">
    <property type="entry name" value="DUF2071"/>
</dbReference>
<organism evidence="2 3">
    <name type="scientific">Paracidobacterium acidisoli</name>
    <dbReference type="NCBI Taxonomy" id="2303751"/>
    <lineage>
        <taxon>Bacteria</taxon>
        <taxon>Pseudomonadati</taxon>
        <taxon>Acidobacteriota</taxon>
        <taxon>Terriglobia</taxon>
        <taxon>Terriglobales</taxon>
        <taxon>Acidobacteriaceae</taxon>
        <taxon>Paracidobacterium</taxon>
    </lineage>
</organism>
<name>A0A372IKS9_9BACT</name>
<sequence length="268" mass="30673">MNDILSTTGHRPWPLPRSPWAMTQRWNDLLFAHWPVPAAELVHLLPPELVVDTFDGTAWVGVVPFWMDQVRMRGVPPVPGASRFPELNLRTYVRERNSNRAGVYFFSLDAASLLAVAFARTIYRLPYYWARMRIEETGTGTRAGNEFRYTSERKMTQPRAGFRATYRSLGRQHPKRAIEQFLTERYALYTADPRGKIFRGNIHHLPWTLEEAEADFEINELPLAHGIRLPAEEPLLHYSRQLVVYVWSLESLPAPGVRTAGAPVPAAP</sequence>
<keyword evidence="1" id="KW-1133">Transmembrane helix</keyword>
<keyword evidence="3" id="KW-1185">Reference proteome</keyword>
<dbReference type="SUPFAM" id="SSF160104">
    <property type="entry name" value="Acetoacetate decarboxylase-like"/>
    <property type="match status" value="1"/>
</dbReference>
<dbReference type="Proteomes" id="UP000264702">
    <property type="component" value="Unassembled WGS sequence"/>
</dbReference>
<dbReference type="Gene3D" id="2.40.400.10">
    <property type="entry name" value="Acetoacetate decarboxylase-like"/>
    <property type="match status" value="1"/>
</dbReference>
<feature type="transmembrane region" description="Helical" evidence="1">
    <location>
        <begin position="101"/>
        <end position="123"/>
    </location>
</feature>
<evidence type="ECO:0000256" key="1">
    <source>
        <dbReference type="SAM" id="Phobius"/>
    </source>
</evidence>
<dbReference type="Pfam" id="PF09844">
    <property type="entry name" value="DUF2071"/>
    <property type="match status" value="1"/>
</dbReference>
<evidence type="ECO:0000313" key="3">
    <source>
        <dbReference type="Proteomes" id="UP000264702"/>
    </source>
</evidence>
<evidence type="ECO:0000313" key="2">
    <source>
        <dbReference type="EMBL" id="RFU15516.1"/>
    </source>
</evidence>
<keyword evidence="1" id="KW-0472">Membrane</keyword>
<keyword evidence="1" id="KW-0812">Transmembrane</keyword>
<dbReference type="AlphaFoldDB" id="A0A372IKS9"/>
<dbReference type="EMBL" id="QVQT01000006">
    <property type="protein sequence ID" value="RFU15516.1"/>
    <property type="molecule type" value="Genomic_DNA"/>
</dbReference>
<dbReference type="InterPro" id="IPR023375">
    <property type="entry name" value="ADC_dom_sf"/>
</dbReference>
<gene>
    <name evidence="2" type="ORF">D0Y96_17875</name>
</gene>
<protein>
    <submittedName>
        <fullName evidence="2">DUF2071 domain-containing protein</fullName>
    </submittedName>
</protein>
<comment type="caution">
    <text evidence="2">The sequence shown here is derived from an EMBL/GenBank/DDBJ whole genome shotgun (WGS) entry which is preliminary data.</text>
</comment>
<reference evidence="2 3" key="1">
    <citation type="submission" date="2018-08" db="EMBL/GenBank/DDBJ databases">
        <title>Acidipila sp. 4G-K13, an acidobacterium isolated from forest soil.</title>
        <authorList>
            <person name="Gao Z.-H."/>
            <person name="Qiu L.-H."/>
        </authorList>
    </citation>
    <scope>NUCLEOTIDE SEQUENCE [LARGE SCALE GENOMIC DNA]</scope>
    <source>
        <strain evidence="2 3">4G-K13</strain>
    </source>
</reference>
<dbReference type="OrthoDB" id="150993at2"/>
<dbReference type="PANTHER" id="PTHR39186:SF1">
    <property type="entry name" value="DUF2071 DOMAIN-CONTAINING PROTEIN"/>
    <property type="match status" value="1"/>
</dbReference>
<dbReference type="RefSeq" id="WP_117302587.1">
    <property type="nucleotide sequence ID" value="NZ_QVQT02000006.1"/>
</dbReference>
<dbReference type="PANTHER" id="PTHR39186">
    <property type="entry name" value="DUF2071 FAMILY PROTEIN"/>
    <property type="match status" value="1"/>
</dbReference>
<proteinExistence type="predicted"/>